<dbReference type="HOGENOM" id="CLU_000445_5_0_9"/>
<dbReference type="InterPro" id="IPR009057">
    <property type="entry name" value="Homeodomain-like_sf"/>
</dbReference>
<dbReference type="SMART" id="SM00342">
    <property type="entry name" value="HTH_ARAC"/>
    <property type="match status" value="1"/>
</dbReference>
<name>U1Y992_ANEAE</name>
<gene>
    <name evidence="5" type="ORF">HMPREF0083_04535</name>
</gene>
<dbReference type="SUPFAM" id="SSF52172">
    <property type="entry name" value="CheY-like"/>
    <property type="match status" value="1"/>
</dbReference>
<dbReference type="PRINTS" id="PR00032">
    <property type="entry name" value="HTHARAC"/>
</dbReference>
<dbReference type="STRING" id="649747.HMPREF0083_04535"/>
<dbReference type="PROSITE" id="PS01124">
    <property type="entry name" value="HTH_ARAC_FAMILY_2"/>
    <property type="match status" value="1"/>
</dbReference>
<comment type="caution">
    <text evidence="5">The sequence shown here is derived from an EMBL/GenBank/DDBJ whole genome shotgun (WGS) entry which is preliminary data.</text>
</comment>
<keyword evidence="2" id="KW-0238">DNA-binding</keyword>
<evidence type="ECO:0000256" key="1">
    <source>
        <dbReference type="ARBA" id="ARBA00023015"/>
    </source>
</evidence>
<dbReference type="SUPFAM" id="SSF46689">
    <property type="entry name" value="Homeodomain-like"/>
    <property type="match status" value="2"/>
</dbReference>
<keyword evidence="1" id="KW-0805">Transcription regulation</keyword>
<dbReference type="EMBL" id="AWSJ01000280">
    <property type="protein sequence ID" value="ERI07381.1"/>
    <property type="molecule type" value="Genomic_DNA"/>
</dbReference>
<accession>U1Y992</accession>
<protein>
    <submittedName>
        <fullName evidence="5">Transcriptional regulator, AraC family</fullName>
    </submittedName>
</protein>
<dbReference type="PATRIC" id="fig|649747.3.peg.4093"/>
<reference evidence="5 6" key="1">
    <citation type="submission" date="2013-08" db="EMBL/GenBank/DDBJ databases">
        <authorList>
            <person name="Weinstock G."/>
            <person name="Sodergren E."/>
            <person name="Wylie T."/>
            <person name="Fulton L."/>
            <person name="Fulton R."/>
            <person name="Fronick C."/>
            <person name="O'Laughlin M."/>
            <person name="Godfrey J."/>
            <person name="Miner T."/>
            <person name="Herter B."/>
            <person name="Appelbaum E."/>
            <person name="Cordes M."/>
            <person name="Lek S."/>
            <person name="Wollam A."/>
            <person name="Pepin K.H."/>
            <person name="Palsikar V.B."/>
            <person name="Mitreva M."/>
            <person name="Wilson R.K."/>
        </authorList>
    </citation>
    <scope>NUCLEOTIDE SEQUENCE [LARGE SCALE GENOMIC DNA]</scope>
    <source>
        <strain evidence="5 6">ATCC 12856</strain>
    </source>
</reference>
<feature type="domain" description="HTH araC/xylS-type" evidence="4">
    <location>
        <begin position="439"/>
        <end position="537"/>
    </location>
</feature>
<dbReference type="AlphaFoldDB" id="U1Y992"/>
<proteinExistence type="predicted"/>
<evidence type="ECO:0000259" key="4">
    <source>
        <dbReference type="PROSITE" id="PS01124"/>
    </source>
</evidence>
<evidence type="ECO:0000256" key="2">
    <source>
        <dbReference type="ARBA" id="ARBA00023125"/>
    </source>
</evidence>
<evidence type="ECO:0000256" key="3">
    <source>
        <dbReference type="ARBA" id="ARBA00023163"/>
    </source>
</evidence>
<keyword evidence="3" id="KW-0804">Transcription</keyword>
<dbReference type="eggNOG" id="COG4753">
    <property type="taxonomic scope" value="Bacteria"/>
</dbReference>
<dbReference type="PANTHER" id="PTHR43280">
    <property type="entry name" value="ARAC-FAMILY TRANSCRIPTIONAL REGULATOR"/>
    <property type="match status" value="1"/>
</dbReference>
<organism evidence="5 6">
    <name type="scientific">Aneurinibacillus aneurinilyticus ATCC 12856</name>
    <dbReference type="NCBI Taxonomy" id="649747"/>
    <lineage>
        <taxon>Bacteria</taxon>
        <taxon>Bacillati</taxon>
        <taxon>Bacillota</taxon>
        <taxon>Bacilli</taxon>
        <taxon>Bacillales</taxon>
        <taxon>Paenibacillaceae</taxon>
        <taxon>Aneurinibacillus group</taxon>
        <taxon>Aneurinibacillus</taxon>
    </lineage>
</organism>
<keyword evidence="6" id="KW-1185">Reference proteome</keyword>
<dbReference type="InterPro" id="IPR011006">
    <property type="entry name" value="CheY-like_superfamily"/>
</dbReference>
<sequence>MLLVGPTLLLISNDDATIQLIESVNQIYEFQFQISICEGVSDWERQVRYYHPTIVYLDFDCIEESERRRMLEMSRQPNTALSYIVLKTTYTIQEMRMYFKLGASDCISKPLNKNTLYYLLHETKARAAKEALKIEGPIRIKECLASMRSSLAYDLIFGTIKNSKDIWDRSKWADLATVPNTAMVVHIDEFFRLTKNKSKRWEQSIRSEIIEAIQQFQDHDVQEVLAIITAPDKIAVLLSVPLCSSKAEYKALATAYAGEIKAYIKERTRYTVTIGIGHCYEDARNLHVSYQEALHAQTHKFFTGTDTLLHIDDAEPFVNEMALLPGDEMDSLVNKLTVGDFAGVKQSIEQLWSIVFQKPNADPQVFKMQILDLLTTLARAALNGGAKPKDIFSIHLRYARDLHRIENTVHMKQWFKEAVEHFLECVLTNYNEQMLKSVQKAIQYIHSYYLENITLEQVASHVHLSPNYFSYIFKKTTGSSLVEYITHLRIEKAKVMLMDLNYTVYHIAGAVGYNDARYFSRVFKTIVGKTPSQYRNALLVPKPLVKEGMS</sequence>
<dbReference type="InterPro" id="IPR041522">
    <property type="entry name" value="CdaR_GGDEF"/>
</dbReference>
<dbReference type="GO" id="GO:0043565">
    <property type="term" value="F:sequence-specific DNA binding"/>
    <property type="evidence" value="ECO:0007669"/>
    <property type="project" value="InterPro"/>
</dbReference>
<dbReference type="Pfam" id="PF12833">
    <property type="entry name" value="HTH_18"/>
    <property type="match status" value="1"/>
</dbReference>
<dbReference type="eggNOG" id="COG2207">
    <property type="taxonomic scope" value="Bacteria"/>
</dbReference>
<dbReference type="GO" id="GO:0003700">
    <property type="term" value="F:DNA-binding transcription factor activity"/>
    <property type="evidence" value="ECO:0007669"/>
    <property type="project" value="InterPro"/>
</dbReference>
<dbReference type="PANTHER" id="PTHR43280:SF10">
    <property type="entry name" value="REGULATORY PROTEIN POCR"/>
    <property type="match status" value="1"/>
</dbReference>
<dbReference type="Proteomes" id="UP000016511">
    <property type="component" value="Unassembled WGS sequence"/>
</dbReference>
<evidence type="ECO:0000313" key="6">
    <source>
        <dbReference type="Proteomes" id="UP000016511"/>
    </source>
</evidence>
<evidence type="ECO:0000313" key="5">
    <source>
        <dbReference type="EMBL" id="ERI07381.1"/>
    </source>
</evidence>
<dbReference type="Gene3D" id="1.10.10.60">
    <property type="entry name" value="Homeodomain-like"/>
    <property type="match status" value="2"/>
</dbReference>
<dbReference type="InterPro" id="IPR020449">
    <property type="entry name" value="Tscrpt_reg_AraC-type_HTH"/>
</dbReference>
<dbReference type="InterPro" id="IPR018060">
    <property type="entry name" value="HTH_AraC"/>
</dbReference>
<dbReference type="Pfam" id="PF17853">
    <property type="entry name" value="GGDEF_2"/>
    <property type="match status" value="1"/>
</dbReference>